<evidence type="ECO:0000256" key="3">
    <source>
        <dbReference type="SAM" id="Phobius"/>
    </source>
</evidence>
<dbReference type="GO" id="GO:0006654">
    <property type="term" value="P:phosphatidic acid biosynthetic process"/>
    <property type="evidence" value="ECO:0007669"/>
    <property type="project" value="TreeGrafter"/>
</dbReference>
<protein>
    <recommendedName>
        <fullName evidence="4">Phospholipid/glycerol acyltransferase domain-containing protein</fullName>
    </recommendedName>
</protein>
<sequence length="238" mass="26963">MILWLRSALFFAGMVVSVVVFWPVCMLAWLLPIIPRMKVIGLWARFISLWLQLTCGLRHQVEGLENLPPQPGVILSKHQSAWETIVFQVIFPPQTWALKREALWIPLFGWGLAATNPIAINRATRVKALEQLLQQGRKKIEQGRWVVIFPEGTRIAPGQRGRYFPGGAMLAVKAGIPVVPVAHNAGSFWGRRSFIKYPGTIQVRIGVPIETKGRKARAVNEQAEEWIEQTMLEFRNNP</sequence>
<reference evidence="5" key="1">
    <citation type="submission" date="2018-05" db="EMBL/GenBank/DDBJ databases">
        <authorList>
            <person name="Lanie J.A."/>
            <person name="Ng W.-L."/>
            <person name="Kazmierczak K.M."/>
            <person name="Andrzejewski T.M."/>
            <person name="Davidsen T.M."/>
            <person name="Wayne K.J."/>
            <person name="Tettelin H."/>
            <person name="Glass J.I."/>
            <person name="Rusch D."/>
            <person name="Podicherti R."/>
            <person name="Tsui H.-C.T."/>
            <person name="Winkler M.E."/>
        </authorList>
    </citation>
    <scope>NUCLEOTIDE SEQUENCE</scope>
</reference>
<dbReference type="CDD" id="cd07989">
    <property type="entry name" value="LPLAT_AGPAT-like"/>
    <property type="match status" value="1"/>
</dbReference>
<keyword evidence="1" id="KW-0808">Transferase</keyword>
<gene>
    <name evidence="5" type="ORF">METZ01_LOCUS78696</name>
</gene>
<evidence type="ECO:0000256" key="1">
    <source>
        <dbReference type="ARBA" id="ARBA00022679"/>
    </source>
</evidence>
<dbReference type="Pfam" id="PF01553">
    <property type="entry name" value="Acyltransferase"/>
    <property type="match status" value="1"/>
</dbReference>
<dbReference type="InterPro" id="IPR002123">
    <property type="entry name" value="Plipid/glycerol_acylTrfase"/>
</dbReference>
<feature type="transmembrane region" description="Helical" evidence="3">
    <location>
        <begin position="7"/>
        <end position="31"/>
    </location>
</feature>
<organism evidence="5">
    <name type="scientific">marine metagenome</name>
    <dbReference type="NCBI Taxonomy" id="408172"/>
    <lineage>
        <taxon>unclassified sequences</taxon>
        <taxon>metagenomes</taxon>
        <taxon>ecological metagenomes</taxon>
    </lineage>
</organism>
<evidence type="ECO:0000259" key="4">
    <source>
        <dbReference type="SMART" id="SM00563"/>
    </source>
</evidence>
<proteinExistence type="predicted"/>
<dbReference type="GO" id="GO:0003841">
    <property type="term" value="F:1-acylglycerol-3-phosphate O-acyltransferase activity"/>
    <property type="evidence" value="ECO:0007669"/>
    <property type="project" value="TreeGrafter"/>
</dbReference>
<dbReference type="SUPFAM" id="SSF69593">
    <property type="entry name" value="Glycerol-3-phosphate (1)-acyltransferase"/>
    <property type="match status" value="1"/>
</dbReference>
<accession>A0A381UC97</accession>
<evidence type="ECO:0000256" key="2">
    <source>
        <dbReference type="ARBA" id="ARBA00023315"/>
    </source>
</evidence>
<evidence type="ECO:0000313" key="5">
    <source>
        <dbReference type="EMBL" id="SVA25842.1"/>
    </source>
</evidence>
<feature type="domain" description="Phospholipid/glycerol acyltransferase" evidence="4">
    <location>
        <begin position="72"/>
        <end position="186"/>
    </location>
</feature>
<name>A0A381UC97_9ZZZZ</name>
<keyword evidence="2" id="KW-0012">Acyltransferase</keyword>
<dbReference type="SMART" id="SM00563">
    <property type="entry name" value="PlsC"/>
    <property type="match status" value="1"/>
</dbReference>
<dbReference type="PANTHER" id="PTHR10434">
    <property type="entry name" value="1-ACYL-SN-GLYCEROL-3-PHOSPHATE ACYLTRANSFERASE"/>
    <property type="match status" value="1"/>
</dbReference>
<dbReference type="PANTHER" id="PTHR10434:SF40">
    <property type="entry name" value="1-ACYL-SN-GLYCEROL-3-PHOSPHATE ACYLTRANSFERASE"/>
    <property type="match status" value="1"/>
</dbReference>
<keyword evidence="3" id="KW-0472">Membrane</keyword>
<dbReference type="AlphaFoldDB" id="A0A381UC97"/>
<keyword evidence="3" id="KW-1133">Transmembrane helix</keyword>
<keyword evidence="3" id="KW-0812">Transmembrane</keyword>
<dbReference type="EMBL" id="UINC01006159">
    <property type="protein sequence ID" value="SVA25842.1"/>
    <property type="molecule type" value="Genomic_DNA"/>
</dbReference>